<sequence>MTCVLLVPNGMLRSHAVMIDLPFPSSSPDLALGFPTDRIILTDDSQALWNTVPVSTDELTDLLVERAERGDRSGLVFDPSGSVDYDSALRVLALIKATGNAEAGFCFGDLSPYRHFDKYPGPPIPHGESDMRPCNPAADSRFDQPPRMPGIVTAPADPPPA</sequence>
<evidence type="ECO:0000313" key="2">
    <source>
        <dbReference type="EMBL" id="QZD90713.1"/>
    </source>
</evidence>
<feature type="region of interest" description="Disordered" evidence="1">
    <location>
        <begin position="120"/>
        <end position="161"/>
    </location>
</feature>
<organism evidence="2 3">
    <name type="scientific">Qipengyuania aurantiaca</name>
    <dbReference type="NCBI Taxonomy" id="2867233"/>
    <lineage>
        <taxon>Bacteria</taxon>
        <taxon>Pseudomonadati</taxon>
        <taxon>Pseudomonadota</taxon>
        <taxon>Alphaproteobacteria</taxon>
        <taxon>Sphingomonadales</taxon>
        <taxon>Erythrobacteraceae</taxon>
        <taxon>Qipengyuania</taxon>
    </lineage>
</organism>
<keyword evidence="3" id="KW-1185">Reference proteome</keyword>
<proteinExistence type="predicted"/>
<dbReference type="EMBL" id="CP081295">
    <property type="protein sequence ID" value="QZD90713.1"/>
    <property type="molecule type" value="Genomic_DNA"/>
</dbReference>
<dbReference type="RefSeq" id="WP_221426175.1">
    <property type="nucleotide sequence ID" value="NZ_CP081295.1"/>
</dbReference>
<evidence type="ECO:0000256" key="1">
    <source>
        <dbReference type="SAM" id="MobiDB-lite"/>
    </source>
</evidence>
<protein>
    <submittedName>
        <fullName evidence="2">Uncharacterized protein</fullName>
    </submittedName>
</protein>
<dbReference type="Proteomes" id="UP000824281">
    <property type="component" value="Chromosome"/>
</dbReference>
<name>A0ABX8ZNX1_9SPHN</name>
<evidence type="ECO:0000313" key="3">
    <source>
        <dbReference type="Proteomes" id="UP000824281"/>
    </source>
</evidence>
<accession>A0ABX8ZNX1</accession>
<reference evidence="2 3" key="1">
    <citation type="submission" date="2021-08" db="EMBL/GenBank/DDBJ databases">
        <title>Comparative Genomics Analysis of the Genus Qipengyuania Reveals Extensive Genetic Diversity and Metabolic Versatility, Including the Description of Fifteen Novel Species.</title>
        <authorList>
            <person name="Liu Y."/>
        </authorList>
    </citation>
    <scope>NUCLEOTIDE SEQUENCE [LARGE SCALE GENOMIC DNA]</scope>
    <source>
        <strain evidence="2 3">1NDH13</strain>
    </source>
</reference>
<gene>
    <name evidence="2" type="ORF">K3148_04790</name>
</gene>